<dbReference type="GO" id="GO:0034271">
    <property type="term" value="C:phosphatidylinositol 3-kinase complex, class III, type I"/>
    <property type="evidence" value="ECO:0007669"/>
    <property type="project" value="TreeGrafter"/>
</dbReference>
<evidence type="ECO:0000313" key="3">
    <source>
        <dbReference type="EMBL" id="NDJ96422.1"/>
    </source>
</evidence>
<dbReference type="GO" id="GO:0000423">
    <property type="term" value="P:mitophagy"/>
    <property type="evidence" value="ECO:0007669"/>
    <property type="project" value="TreeGrafter"/>
</dbReference>
<dbReference type="GO" id="GO:0030674">
    <property type="term" value="F:protein-macromolecule adaptor activity"/>
    <property type="evidence" value="ECO:0007669"/>
    <property type="project" value="TreeGrafter"/>
</dbReference>
<organism evidence="3">
    <name type="scientific">Myxobolus squamalis</name>
    <name type="common">Myxosporean</name>
    <dbReference type="NCBI Taxonomy" id="59785"/>
    <lineage>
        <taxon>Eukaryota</taxon>
        <taxon>Metazoa</taxon>
        <taxon>Cnidaria</taxon>
        <taxon>Myxozoa</taxon>
        <taxon>Myxosporea</taxon>
        <taxon>Bivalvulida</taxon>
        <taxon>Platysporina</taxon>
        <taxon>Myxobolidae</taxon>
        <taxon>Myxobolus</taxon>
    </lineage>
</organism>
<reference evidence="3" key="1">
    <citation type="submission" date="2018-11" db="EMBL/GenBank/DDBJ databases">
        <title>Myxobolus squamalis genome and transcriptome.</title>
        <authorList>
            <person name="Yahalomi D."/>
            <person name="Atkinson S.D."/>
            <person name="Neuhof M."/>
            <person name="Chang E.S."/>
            <person name="Philippe H."/>
            <person name="Cartwright P."/>
            <person name="Bartholomew J.L."/>
            <person name="Huchon D."/>
        </authorList>
    </citation>
    <scope>NUCLEOTIDE SEQUENCE</scope>
    <source>
        <strain evidence="3">71B08</strain>
        <tissue evidence="3">Whole</tissue>
    </source>
</reference>
<protein>
    <submittedName>
        <fullName evidence="3">Beclin-1 (Trinotate prediction)</fullName>
    </submittedName>
</protein>
<dbReference type="AlphaFoldDB" id="A0A6B2FYW6"/>
<dbReference type="GO" id="GO:0045324">
    <property type="term" value="P:late endosome to vacuole transport"/>
    <property type="evidence" value="ECO:0007669"/>
    <property type="project" value="TreeGrafter"/>
</dbReference>
<feature type="domain" description="Atg6 BARA" evidence="2">
    <location>
        <begin position="141"/>
        <end position="276"/>
    </location>
</feature>
<dbReference type="GO" id="GO:0034272">
    <property type="term" value="C:phosphatidylinositol 3-kinase complex, class III, type II"/>
    <property type="evidence" value="ECO:0007669"/>
    <property type="project" value="TreeGrafter"/>
</dbReference>
<dbReference type="GO" id="GO:0000045">
    <property type="term" value="P:autophagosome assembly"/>
    <property type="evidence" value="ECO:0007669"/>
    <property type="project" value="TreeGrafter"/>
</dbReference>
<dbReference type="Pfam" id="PF04111">
    <property type="entry name" value="APG6"/>
    <property type="match status" value="1"/>
</dbReference>
<dbReference type="GO" id="GO:0000407">
    <property type="term" value="C:phagophore assembly site"/>
    <property type="evidence" value="ECO:0007669"/>
    <property type="project" value="TreeGrafter"/>
</dbReference>
<dbReference type="InterPro" id="IPR040455">
    <property type="entry name" value="Atg6_BARA"/>
</dbReference>
<accession>A0A6B2FYW6</accession>
<dbReference type="Gene3D" id="1.10.418.40">
    <property type="entry name" value="Autophagy protein 6/Beclin 1"/>
    <property type="match status" value="1"/>
</dbReference>
<comment type="similarity">
    <text evidence="1">Belongs to the beclin family.</text>
</comment>
<proteinExistence type="inferred from homology"/>
<dbReference type="InterPro" id="IPR038274">
    <property type="entry name" value="Atg6/Beclin_C_sf"/>
</dbReference>
<dbReference type="InterPro" id="IPR007243">
    <property type="entry name" value="Atg6/Beclin"/>
</dbReference>
<sequence length="297" mass="34889">MTNVTSLDHPMCVECTNKIIIYYENQIKSLRNKISSYQCCLDQLEKNNYNFQFSKIELLMLFEETHNIFQHQYYYELHAGLCKEKIKKEKELIQQIKSDQTVQTNQLNFNQYNIEKVKKKIIGCEFEAQNVASAFTKLASTHSLEIFFLIREKEPGVAMINGCTLGKLPNQVVNWNEMNTALGSLCHLTSAIASLAGFKFERFKLFPQGNQSFIKNLDSQKTLPMWDNGNVRMFWDTKFDDCMSAYLDCVRQIGSFICRDQKLYRFPYDIINDIIYEDSNHTLSYSILYLFKRELFK</sequence>
<name>A0A6B2FYW6_MYXSQ</name>
<evidence type="ECO:0000259" key="2">
    <source>
        <dbReference type="Pfam" id="PF04111"/>
    </source>
</evidence>
<dbReference type="PANTHER" id="PTHR12768:SF4">
    <property type="entry name" value="BECLIN-1"/>
    <property type="match status" value="1"/>
</dbReference>
<dbReference type="EMBL" id="GHBR01001036">
    <property type="protein sequence ID" value="NDJ96422.1"/>
    <property type="molecule type" value="Transcribed_RNA"/>
</dbReference>
<evidence type="ECO:0000256" key="1">
    <source>
        <dbReference type="ARBA" id="ARBA00005965"/>
    </source>
</evidence>
<dbReference type="PANTHER" id="PTHR12768">
    <property type="entry name" value="BECLIN 1"/>
    <property type="match status" value="1"/>
</dbReference>
<dbReference type="GO" id="GO:0006995">
    <property type="term" value="P:cellular response to nitrogen starvation"/>
    <property type="evidence" value="ECO:0007669"/>
    <property type="project" value="TreeGrafter"/>
</dbReference>
<dbReference type="GO" id="GO:0043548">
    <property type="term" value="F:phosphatidylinositol 3-kinase binding"/>
    <property type="evidence" value="ECO:0007669"/>
    <property type="project" value="TreeGrafter"/>
</dbReference>